<evidence type="ECO:0000256" key="9">
    <source>
        <dbReference type="RuleBase" id="RU361160"/>
    </source>
</evidence>
<dbReference type="Pfam" id="PF02800">
    <property type="entry name" value="Gp_dh_C"/>
    <property type="match status" value="1"/>
</dbReference>
<dbReference type="GO" id="GO:0051287">
    <property type="term" value="F:NAD binding"/>
    <property type="evidence" value="ECO:0007669"/>
    <property type="project" value="InterPro"/>
</dbReference>
<feature type="binding site" evidence="5">
    <location>
        <position position="183"/>
    </location>
    <ligand>
        <name>D-glyceraldehyde 3-phosphate</name>
        <dbReference type="ChEBI" id="CHEBI:59776"/>
    </ligand>
</feature>
<evidence type="ECO:0000256" key="6">
    <source>
        <dbReference type="PIRSR" id="PIRSR000149-3"/>
    </source>
</evidence>
<dbReference type="RefSeq" id="WP_110553186.1">
    <property type="nucleotide sequence ID" value="NZ_JACIBU010000001.1"/>
</dbReference>
<name>A0A323VK95_9ACTN</name>
<feature type="binding site" evidence="6">
    <location>
        <position position="35"/>
    </location>
    <ligand>
        <name>NAD(+)</name>
        <dbReference type="ChEBI" id="CHEBI:57540"/>
    </ligand>
</feature>
<evidence type="ECO:0000313" key="11">
    <source>
        <dbReference type="EMBL" id="MBB3674589.1"/>
    </source>
</evidence>
<keyword evidence="3 9" id="KW-0560">Oxidoreductase</keyword>
<dbReference type="CDD" id="cd05214">
    <property type="entry name" value="GAPDH_I_N"/>
    <property type="match status" value="1"/>
</dbReference>
<evidence type="ECO:0000256" key="2">
    <source>
        <dbReference type="ARBA" id="ARBA00007406"/>
    </source>
</evidence>
<evidence type="ECO:0000256" key="8">
    <source>
        <dbReference type="RuleBase" id="RU000397"/>
    </source>
</evidence>
<dbReference type="PIRSF" id="PIRSF000149">
    <property type="entry name" value="GAP_DH"/>
    <property type="match status" value="1"/>
</dbReference>
<dbReference type="Gene3D" id="3.40.50.720">
    <property type="entry name" value="NAD(P)-binding Rossmann-like Domain"/>
    <property type="match status" value="1"/>
</dbReference>
<keyword evidence="6" id="KW-0547">Nucleotide-binding</keyword>
<dbReference type="GO" id="GO:0050661">
    <property type="term" value="F:NADP binding"/>
    <property type="evidence" value="ECO:0007669"/>
    <property type="project" value="InterPro"/>
</dbReference>
<evidence type="ECO:0000256" key="5">
    <source>
        <dbReference type="PIRSR" id="PIRSR000149-2"/>
    </source>
</evidence>
<feature type="binding site" evidence="5">
    <location>
        <position position="234"/>
    </location>
    <ligand>
        <name>D-glyceraldehyde 3-phosphate</name>
        <dbReference type="ChEBI" id="CHEBI:59776"/>
    </ligand>
</feature>
<dbReference type="SUPFAM" id="SSF51735">
    <property type="entry name" value="NAD(P)-binding Rossmann-fold domains"/>
    <property type="match status" value="1"/>
</dbReference>
<evidence type="ECO:0000256" key="7">
    <source>
        <dbReference type="PIRSR" id="PIRSR000149-4"/>
    </source>
</evidence>
<dbReference type="InterPro" id="IPR006424">
    <property type="entry name" value="Glyceraldehyde-3-P_DH_1"/>
</dbReference>
<evidence type="ECO:0000256" key="3">
    <source>
        <dbReference type="ARBA" id="ARBA00023002"/>
    </source>
</evidence>
<feature type="binding site" evidence="5">
    <location>
        <begin position="211"/>
        <end position="212"/>
    </location>
    <ligand>
        <name>D-glyceraldehyde 3-phosphate</name>
        <dbReference type="ChEBI" id="CHEBI:59776"/>
    </ligand>
</feature>
<dbReference type="GO" id="GO:0005737">
    <property type="term" value="C:cytoplasm"/>
    <property type="evidence" value="ECO:0007669"/>
    <property type="project" value="UniProtKB-SubCell"/>
</dbReference>
<comment type="subcellular location">
    <subcellularLocation>
        <location evidence="1">Cytoplasm</location>
    </subcellularLocation>
</comment>
<dbReference type="InterPro" id="IPR036291">
    <property type="entry name" value="NAD(P)-bd_dom_sf"/>
</dbReference>
<dbReference type="InterPro" id="IPR020829">
    <property type="entry name" value="GlycerAld_3-P_DH_cat"/>
</dbReference>
<feature type="binding site" evidence="6">
    <location>
        <begin position="12"/>
        <end position="13"/>
    </location>
    <ligand>
        <name>NAD(+)</name>
        <dbReference type="ChEBI" id="CHEBI:57540"/>
    </ligand>
</feature>
<dbReference type="PANTHER" id="PTHR43148">
    <property type="entry name" value="GLYCERALDEHYDE-3-PHOSPHATE DEHYDROGENASE 2"/>
    <property type="match status" value="1"/>
</dbReference>
<dbReference type="Proteomes" id="UP000247602">
    <property type="component" value="Unassembled WGS sequence"/>
</dbReference>
<feature type="binding site" evidence="6">
    <location>
        <position position="79"/>
    </location>
    <ligand>
        <name>NAD(+)</name>
        <dbReference type="ChEBI" id="CHEBI:57540"/>
    </ligand>
</feature>
<evidence type="ECO:0000313" key="14">
    <source>
        <dbReference type="Proteomes" id="UP000580718"/>
    </source>
</evidence>
<dbReference type="PROSITE" id="PS00071">
    <property type="entry name" value="GAPDH"/>
    <property type="match status" value="1"/>
</dbReference>
<dbReference type="GO" id="GO:0006006">
    <property type="term" value="P:glucose metabolic process"/>
    <property type="evidence" value="ECO:0007669"/>
    <property type="project" value="InterPro"/>
</dbReference>
<dbReference type="FunFam" id="3.40.50.720:FF:000001">
    <property type="entry name" value="Glyceraldehyde-3-phosphate dehydrogenase"/>
    <property type="match status" value="1"/>
</dbReference>
<dbReference type="EMBL" id="QKNV01000192">
    <property type="protein sequence ID" value="PZA20348.1"/>
    <property type="molecule type" value="Genomic_DNA"/>
</dbReference>
<keyword evidence="6" id="KW-0520">NAD</keyword>
<dbReference type="InterPro" id="IPR020828">
    <property type="entry name" value="GlycerAld_3-P_DH_NAD(P)-bd"/>
</dbReference>
<evidence type="ECO:0000259" key="10">
    <source>
        <dbReference type="SMART" id="SM00846"/>
    </source>
</evidence>
<sequence>MTVRVGINGFGRIGRNFYRAAAASGADIEIVAVNDLTTPETLAHLLKYDSILGKLPEDVSVVGDGIKVGGATIKVLAERDPANLPWGDLGVDVVVESTGFFTKADDARKHVDAGGAKKVIISAPATGDDLTIVMGVNHEQYDGSQTIISNASCTTNCLAPLAKVLNDAFGIERGLMTTIHAYTADQNLQDGPHKDLRRARAAALNIVPTSTGAAKAIGLVLPELKGKLDGYALRVPVPTGSATDLTVTLSREVTVEEVNEAYKAAAAGPLAPYLVYTDAPIVSSDIVTDPASCIYDSGLTKVFGNQVKVVGWYDNEWGYSNRLVDSVALVGSKL</sequence>
<evidence type="ECO:0000256" key="1">
    <source>
        <dbReference type="ARBA" id="ARBA00004496"/>
    </source>
</evidence>
<dbReference type="SMART" id="SM00846">
    <property type="entry name" value="Gp_dh_N"/>
    <property type="match status" value="1"/>
</dbReference>
<feature type="binding site" evidence="6">
    <location>
        <position position="315"/>
    </location>
    <ligand>
        <name>NAD(+)</name>
        <dbReference type="ChEBI" id="CHEBI:57540"/>
    </ligand>
</feature>
<evidence type="ECO:0000313" key="13">
    <source>
        <dbReference type="Proteomes" id="UP000247602"/>
    </source>
</evidence>
<dbReference type="OrthoDB" id="9803304at2"/>
<comment type="caution">
    <text evidence="12">The sequence shown here is derived from an EMBL/GenBank/DDBJ whole genome shotgun (WGS) entry which is preliminary data.</text>
</comment>
<dbReference type="InterPro" id="IPR020830">
    <property type="entry name" value="GlycerAld_3-P_DH_AS"/>
</dbReference>
<dbReference type="Pfam" id="PF00044">
    <property type="entry name" value="Gp_dh_N"/>
    <property type="match status" value="1"/>
</dbReference>
<dbReference type="EC" id="1.2.1.-" evidence="9"/>
<protein>
    <recommendedName>
        <fullName evidence="9">Glyceraldehyde-3-phosphate dehydrogenase</fullName>
        <ecNumber evidence="9">1.2.1.-</ecNumber>
    </recommendedName>
</protein>
<dbReference type="SUPFAM" id="SSF55347">
    <property type="entry name" value="Glyceraldehyde-3-phosphate dehydrogenase-like, C-terminal domain"/>
    <property type="match status" value="1"/>
</dbReference>
<dbReference type="AlphaFoldDB" id="A0A323VK95"/>
<dbReference type="NCBIfam" id="TIGR01534">
    <property type="entry name" value="GAPDH-I"/>
    <property type="match status" value="1"/>
</dbReference>
<keyword evidence="13" id="KW-1185">Reference proteome</keyword>
<dbReference type="CDD" id="cd18126">
    <property type="entry name" value="GAPDH_I_C"/>
    <property type="match status" value="1"/>
</dbReference>
<dbReference type="EMBL" id="JACIBU010000001">
    <property type="protein sequence ID" value="MBB3674589.1"/>
    <property type="molecule type" value="Genomic_DNA"/>
</dbReference>
<accession>A0A323VK95</accession>
<comment type="similarity">
    <text evidence="2 8">Belongs to the glyceraldehyde-3-phosphate dehydrogenase family.</text>
</comment>
<dbReference type="Proteomes" id="UP000580718">
    <property type="component" value="Unassembled WGS sequence"/>
</dbReference>
<reference evidence="12 13" key="1">
    <citation type="submission" date="2018-06" db="EMBL/GenBank/DDBJ databases">
        <title>Draft genome sequence of Modestobacter versicolor CP153-2.</title>
        <authorList>
            <person name="Gundlapally S.R."/>
        </authorList>
    </citation>
    <scope>NUCLEOTIDE SEQUENCE [LARGE SCALE GENOMIC DNA]</scope>
    <source>
        <strain evidence="12 13">CP153-2</strain>
    </source>
</reference>
<organism evidence="12 13">
    <name type="scientific">Modestobacter versicolor</name>
    <dbReference type="NCBI Taxonomy" id="429133"/>
    <lineage>
        <taxon>Bacteria</taxon>
        <taxon>Bacillati</taxon>
        <taxon>Actinomycetota</taxon>
        <taxon>Actinomycetes</taxon>
        <taxon>Geodermatophilales</taxon>
        <taxon>Geodermatophilaceae</taxon>
        <taxon>Modestobacter</taxon>
    </lineage>
</organism>
<dbReference type="Gene3D" id="3.30.360.10">
    <property type="entry name" value="Dihydrodipicolinate Reductase, domain 2"/>
    <property type="match status" value="1"/>
</dbReference>
<feature type="active site" description="Nucleophile" evidence="4">
    <location>
        <position position="153"/>
    </location>
</feature>
<dbReference type="FunFam" id="3.30.360.10:FF:000002">
    <property type="entry name" value="Glyceraldehyde-3-phosphate dehydrogenase"/>
    <property type="match status" value="1"/>
</dbReference>
<feature type="binding site" evidence="5">
    <location>
        <begin position="152"/>
        <end position="154"/>
    </location>
    <ligand>
        <name>D-glyceraldehyde 3-phosphate</name>
        <dbReference type="ChEBI" id="CHEBI:59776"/>
    </ligand>
</feature>
<gene>
    <name evidence="12" type="primary">gap</name>
    <name evidence="12" type="ORF">DMO24_15940</name>
    <name evidence="11" type="ORF">FHX36_000324</name>
</gene>
<dbReference type="InterPro" id="IPR020831">
    <property type="entry name" value="GlycerAld/Erythrose_P_DH"/>
</dbReference>
<feature type="domain" description="Glyceraldehyde 3-phosphate dehydrogenase NAD(P) binding" evidence="10">
    <location>
        <begin position="3"/>
        <end position="153"/>
    </location>
</feature>
<reference evidence="11 14" key="2">
    <citation type="submission" date="2020-08" db="EMBL/GenBank/DDBJ databases">
        <title>Sequencing the genomes of 1000 actinobacteria strains.</title>
        <authorList>
            <person name="Klenk H.-P."/>
        </authorList>
    </citation>
    <scope>NUCLEOTIDE SEQUENCE [LARGE SCALE GENOMIC DNA]</scope>
    <source>
        <strain evidence="11 14">DSM 16678</strain>
    </source>
</reference>
<feature type="site" description="Activates thiol group during catalysis" evidence="7">
    <location>
        <position position="180"/>
    </location>
</feature>
<evidence type="ECO:0000256" key="4">
    <source>
        <dbReference type="PIRSR" id="PIRSR000149-1"/>
    </source>
</evidence>
<evidence type="ECO:0000313" key="12">
    <source>
        <dbReference type="EMBL" id="PZA20348.1"/>
    </source>
</evidence>
<dbReference type="GO" id="GO:0004365">
    <property type="term" value="F:glyceraldehyde-3-phosphate dehydrogenase (NAD+) (phosphorylating) activity"/>
    <property type="evidence" value="ECO:0007669"/>
    <property type="project" value="UniProtKB-ARBA"/>
</dbReference>
<proteinExistence type="inferred from homology"/>
<feature type="binding site" evidence="6">
    <location>
        <position position="122"/>
    </location>
    <ligand>
        <name>NAD(+)</name>
        <dbReference type="ChEBI" id="CHEBI:57540"/>
    </ligand>
</feature>
<dbReference type="PRINTS" id="PR00078">
    <property type="entry name" value="G3PDHDRGNASE"/>
</dbReference>